<evidence type="ECO:0000256" key="1">
    <source>
        <dbReference type="SAM" id="SignalP"/>
    </source>
</evidence>
<dbReference type="GeneTree" id="ENSGT00390000002529"/>
<sequence>VKLDRLSLFTATVLLRLSVVQPRAVRRMVTSKPGYCPEFPLNCPFVLLPVCRHDRGCKGINKCCFFYSQKWCVEPWKNLN</sequence>
<dbReference type="OMA" id="CVEPWTS"/>
<evidence type="ECO:0000259" key="2">
    <source>
        <dbReference type="PROSITE" id="PS51390"/>
    </source>
</evidence>
<organism evidence="3 4">
    <name type="scientific">Nannospalax galili</name>
    <name type="common">Northern Israeli blind subterranean mole rat</name>
    <name type="synonym">Spalax galili</name>
    <dbReference type="NCBI Taxonomy" id="1026970"/>
    <lineage>
        <taxon>Eukaryota</taxon>
        <taxon>Metazoa</taxon>
        <taxon>Chordata</taxon>
        <taxon>Craniata</taxon>
        <taxon>Vertebrata</taxon>
        <taxon>Euteleostomi</taxon>
        <taxon>Mammalia</taxon>
        <taxon>Eutheria</taxon>
        <taxon>Euarchontoglires</taxon>
        <taxon>Glires</taxon>
        <taxon>Rodentia</taxon>
        <taxon>Myomorpha</taxon>
        <taxon>Muroidea</taxon>
        <taxon>Spalacidae</taxon>
        <taxon>Spalacinae</taxon>
        <taxon>Nannospalax</taxon>
    </lineage>
</organism>
<dbReference type="GO" id="GO:0005576">
    <property type="term" value="C:extracellular region"/>
    <property type="evidence" value="ECO:0007669"/>
    <property type="project" value="InterPro"/>
</dbReference>
<dbReference type="Gene3D" id="4.10.75.10">
    <property type="entry name" value="Elafin-like"/>
    <property type="match status" value="1"/>
</dbReference>
<keyword evidence="1" id="KW-0732">Signal</keyword>
<dbReference type="Proteomes" id="UP000694381">
    <property type="component" value="Unassembled WGS sequence"/>
</dbReference>
<feature type="chain" id="PRO_5034894047" evidence="1">
    <location>
        <begin position="23"/>
        <end position="80"/>
    </location>
</feature>
<proteinExistence type="predicted"/>
<dbReference type="PROSITE" id="PS51390">
    <property type="entry name" value="WAP"/>
    <property type="match status" value="1"/>
</dbReference>
<evidence type="ECO:0000313" key="3">
    <source>
        <dbReference type="Ensembl" id="ENSNGAP00000025278.1"/>
    </source>
</evidence>
<keyword evidence="4" id="KW-1185">Reference proteome</keyword>
<protein>
    <submittedName>
        <fullName evidence="3">WAP four-disulfide core domain 15A</fullName>
    </submittedName>
</protein>
<reference evidence="3" key="1">
    <citation type="submission" date="2025-08" db="UniProtKB">
        <authorList>
            <consortium name="Ensembl"/>
        </authorList>
    </citation>
    <scope>IDENTIFICATION</scope>
</reference>
<reference evidence="3" key="2">
    <citation type="submission" date="2025-09" db="UniProtKB">
        <authorList>
            <consortium name="Ensembl"/>
        </authorList>
    </citation>
    <scope>IDENTIFICATION</scope>
</reference>
<accession>A0A8C6RZA3</accession>
<evidence type="ECO:0000313" key="4">
    <source>
        <dbReference type="Proteomes" id="UP000694381"/>
    </source>
</evidence>
<dbReference type="GO" id="GO:0030414">
    <property type="term" value="F:peptidase inhibitor activity"/>
    <property type="evidence" value="ECO:0007669"/>
    <property type="project" value="InterPro"/>
</dbReference>
<dbReference type="SMART" id="SM00217">
    <property type="entry name" value="WAP"/>
    <property type="match status" value="1"/>
</dbReference>
<feature type="signal peptide" evidence="1">
    <location>
        <begin position="1"/>
        <end position="22"/>
    </location>
</feature>
<dbReference type="Ensembl" id="ENSNGAT00000030997.1">
    <property type="protein sequence ID" value="ENSNGAP00000025278.1"/>
    <property type="gene ID" value="ENSNGAG00000023289.1"/>
</dbReference>
<feature type="domain" description="WAP" evidence="2">
    <location>
        <begin position="29"/>
        <end position="76"/>
    </location>
</feature>
<dbReference type="InterPro" id="IPR008197">
    <property type="entry name" value="WAP_dom"/>
</dbReference>
<dbReference type="SUPFAM" id="SSF57256">
    <property type="entry name" value="Elafin-like"/>
    <property type="match status" value="1"/>
</dbReference>
<dbReference type="AlphaFoldDB" id="A0A8C6RZA3"/>
<dbReference type="InterPro" id="IPR036645">
    <property type="entry name" value="Elafin-like_sf"/>
</dbReference>
<name>A0A8C6RZA3_NANGA</name>
<dbReference type="Pfam" id="PF00095">
    <property type="entry name" value="WAP"/>
    <property type="match status" value="1"/>
</dbReference>